<dbReference type="PANTHER" id="PTHR33122:SF43">
    <property type="entry name" value="BIFUNCTIONAL INHIBITOR_PLANT LIPID TRANSFER PROTEIN_SEED STORAGE HELICAL DOMAIN-CONTAINING PROTEIN"/>
    <property type="match status" value="1"/>
</dbReference>
<dbReference type="GO" id="GO:0009627">
    <property type="term" value="P:systemic acquired resistance"/>
    <property type="evidence" value="ECO:0007669"/>
    <property type="project" value="InterPro"/>
</dbReference>
<protein>
    <recommendedName>
        <fullName evidence="2">Bifunctional inhibitor/plant lipid transfer protein/seed storage helical domain-containing protein</fullName>
    </recommendedName>
</protein>
<evidence type="ECO:0000256" key="1">
    <source>
        <dbReference type="SAM" id="SignalP"/>
    </source>
</evidence>
<dbReference type="PANTHER" id="PTHR33122">
    <property type="entry name" value="LIPID BINDING PROTEIN-RELATED"/>
    <property type="match status" value="1"/>
</dbReference>
<dbReference type="InterPro" id="IPR036312">
    <property type="entry name" value="Bifun_inhib/LTP/seed_sf"/>
</dbReference>
<reference evidence="3" key="1">
    <citation type="journal article" date="2007" name="PLoS ONE">
        <title>The first genome sequence of an elite grapevine cultivar (Pinot noir Vitis vinifera L.): coping with a highly heterozygous genome.</title>
        <authorList>
            <person name="Velasco R."/>
            <person name="Zharkikh A."/>
            <person name="Troggio M."/>
            <person name="Cartwright D.A."/>
            <person name="Cestaro A."/>
            <person name="Pruss D."/>
            <person name="Pindo M."/>
            <person name="FitzGerald L.M."/>
            <person name="Vezzulli S."/>
            <person name="Reid J."/>
            <person name="Malacarne G."/>
            <person name="Iliev D."/>
            <person name="Coppola G."/>
            <person name="Wardell B."/>
            <person name="Micheletti D."/>
            <person name="Macalma T."/>
            <person name="Facci M."/>
            <person name="Mitchell J.T."/>
            <person name="Perazzolli M."/>
            <person name="Eldredge G."/>
            <person name="Gatto P."/>
            <person name="Oyzerski R."/>
            <person name="Moretto M."/>
            <person name="Gutin N."/>
            <person name="Stefanini M."/>
            <person name="Chen Y."/>
            <person name="Segala C."/>
            <person name="Davenport C."/>
            <person name="Dematte L."/>
            <person name="Mraz A."/>
            <person name="Battilana J."/>
            <person name="Stormo K."/>
            <person name="Costa F."/>
            <person name="Tao Q."/>
            <person name="Si-Ammour A."/>
            <person name="Harkins T."/>
            <person name="Lackey A."/>
            <person name="Perbost C."/>
            <person name="Taillon B."/>
            <person name="Stella A."/>
            <person name="Solovyev V."/>
            <person name="Fawcett J.A."/>
            <person name="Sterck L."/>
            <person name="Vandepoele K."/>
            <person name="Grando S.M."/>
            <person name="Toppo S."/>
            <person name="Moser C."/>
            <person name="Lanchbury J."/>
            <person name="Bogden R."/>
            <person name="Skolnick M."/>
            <person name="Sgaramella V."/>
            <person name="Bhatnagar S.K."/>
            <person name="Fontana P."/>
            <person name="Gutin A."/>
            <person name="Van de Peer Y."/>
            <person name="Salamini F."/>
            <person name="Viola R."/>
        </authorList>
    </citation>
    <scope>NUCLEOTIDE SEQUENCE</scope>
</reference>
<dbReference type="GO" id="GO:0005504">
    <property type="term" value="F:fatty acid binding"/>
    <property type="evidence" value="ECO:0007669"/>
    <property type="project" value="InterPro"/>
</dbReference>
<gene>
    <name evidence="3" type="ORF">VITISV_027758</name>
</gene>
<name>A5BH18_VITVI</name>
<feature type="domain" description="Bifunctional inhibitor/plant lipid transfer protein/seed storage helical" evidence="2">
    <location>
        <begin position="31"/>
        <end position="101"/>
    </location>
</feature>
<feature type="signal peptide" evidence="1">
    <location>
        <begin position="1"/>
        <end position="27"/>
    </location>
</feature>
<proteinExistence type="predicted"/>
<keyword evidence="1" id="KW-0732">Signal</keyword>
<sequence>MARTSSKVLAQVVVVMVLIAMVGGSSAATICNIDTSKLAECLPAVSGRSPPPPTKACCTALLSADLHCLCNYKSALPAFGINPALAMALPKKCGGSLPPNCKVDAEP</sequence>
<dbReference type="ExpressionAtlas" id="A5BH18">
    <property type="expression patterns" value="baseline and differential"/>
</dbReference>
<dbReference type="Pfam" id="PF14368">
    <property type="entry name" value="LTP_2"/>
    <property type="match status" value="1"/>
</dbReference>
<organism evidence="3">
    <name type="scientific">Vitis vinifera</name>
    <name type="common">Grape</name>
    <dbReference type="NCBI Taxonomy" id="29760"/>
    <lineage>
        <taxon>Eukaryota</taxon>
        <taxon>Viridiplantae</taxon>
        <taxon>Streptophyta</taxon>
        <taxon>Embryophyta</taxon>
        <taxon>Tracheophyta</taxon>
        <taxon>Spermatophyta</taxon>
        <taxon>Magnoliopsida</taxon>
        <taxon>eudicotyledons</taxon>
        <taxon>Gunneridae</taxon>
        <taxon>Pentapetalae</taxon>
        <taxon>rosids</taxon>
        <taxon>Vitales</taxon>
        <taxon>Vitaceae</taxon>
        <taxon>Viteae</taxon>
        <taxon>Vitis</taxon>
    </lineage>
</organism>
<accession>A5BH18</accession>
<evidence type="ECO:0000259" key="2">
    <source>
        <dbReference type="SMART" id="SM00499"/>
    </source>
</evidence>
<feature type="chain" id="PRO_5002678529" description="Bifunctional inhibitor/plant lipid transfer protein/seed storage helical domain-containing protein" evidence="1">
    <location>
        <begin position="28"/>
        <end position="107"/>
    </location>
</feature>
<dbReference type="InterPro" id="IPR016140">
    <property type="entry name" value="Bifunc_inhib/LTP/seed_store"/>
</dbReference>
<dbReference type="SMART" id="SM00499">
    <property type="entry name" value="AAI"/>
    <property type="match status" value="1"/>
</dbReference>
<dbReference type="Gene3D" id="1.10.110.10">
    <property type="entry name" value="Plant lipid-transfer and hydrophobic proteins"/>
    <property type="match status" value="1"/>
</dbReference>
<evidence type="ECO:0000313" key="3">
    <source>
        <dbReference type="EMBL" id="CAN61352.1"/>
    </source>
</evidence>
<dbReference type="SUPFAM" id="SSF47699">
    <property type="entry name" value="Bifunctional inhibitor/lipid-transfer protein/seed storage 2S albumin"/>
    <property type="match status" value="1"/>
</dbReference>
<dbReference type="EMBL" id="AM459325">
    <property type="protein sequence ID" value="CAN61352.1"/>
    <property type="molecule type" value="Genomic_DNA"/>
</dbReference>
<dbReference type="AlphaFoldDB" id="A5BH18"/>
<dbReference type="CDD" id="cd04660">
    <property type="entry name" value="nsLTP_like"/>
    <property type="match status" value="1"/>
</dbReference>
<dbReference type="InterPro" id="IPR039265">
    <property type="entry name" value="DIR1-like"/>
</dbReference>
<dbReference type="InterPro" id="IPR044741">
    <property type="entry name" value="NsLTP-like"/>
</dbReference>